<keyword evidence="3" id="KW-0479">Metal-binding</keyword>
<dbReference type="GO" id="GO:0046872">
    <property type="term" value="F:metal ion binding"/>
    <property type="evidence" value="ECO:0007669"/>
    <property type="project" value="UniProtKB-KW"/>
</dbReference>
<keyword evidence="6" id="KW-0408">Iron</keyword>
<reference evidence="13" key="1">
    <citation type="submission" date="2009-11" db="EMBL/GenBank/DDBJ databases">
        <title>The complete chromosome 1 of Sphaerobacter thermophilus DSM 20745.</title>
        <authorList>
            <person name="Lucas S."/>
            <person name="Copeland A."/>
            <person name="Lapidus A."/>
            <person name="Glavina del Rio T."/>
            <person name="Dalin E."/>
            <person name="Tice H."/>
            <person name="Bruce D."/>
            <person name="Goodwin L."/>
            <person name="Pitluck S."/>
            <person name="Kyrpides N."/>
            <person name="Mavromatis K."/>
            <person name="Ivanova N."/>
            <person name="Mikhailova N."/>
            <person name="LaButti K.M."/>
            <person name="Clum A."/>
            <person name="Sun H.I."/>
            <person name="Brettin T."/>
            <person name="Detter J.C."/>
            <person name="Han C."/>
            <person name="Larimer F."/>
            <person name="Land M."/>
            <person name="Hauser L."/>
            <person name="Markowitz V."/>
            <person name="Cheng J.F."/>
            <person name="Hugenholtz P."/>
            <person name="Woyke T."/>
            <person name="Wu D."/>
            <person name="Steenblock K."/>
            <person name="Schneider S."/>
            <person name="Pukall R."/>
            <person name="Goeker M."/>
            <person name="Klenk H.P."/>
            <person name="Eisen J.A."/>
        </authorList>
    </citation>
    <scope>NUCLEOTIDE SEQUENCE [LARGE SCALE GENOMIC DNA]</scope>
    <source>
        <strain evidence="13">ATCC 49802 / DSM 20745 / S 6022</strain>
    </source>
</reference>
<keyword evidence="5" id="KW-0378">Hydrolase</keyword>
<evidence type="ECO:0000256" key="2">
    <source>
        <dbReference type="ARBA" id="ARBA00008343"/>
    </source>
</evidence>
<evidence type="ECO:0000256" key="1">
    <source>
        <dbReference type="ARBA" id="ARBA00001966"/>
    </source>
</evidence>
<feature type="domain" description="HhH-GPD" evidence="11">
    <location>
        <begin position="54"/>
        <end position="211"/>
    </location>
</feature>
<dbReference type="GO" id="GO:0140078">
    <property type="term" value="F:class I DNA-(apurinic or apyrimidinic site) endonuclease activity"/>
    <property type="evidence" value="ECO:0007669"/>
    <property type="project" value="UniProtKB-EC"/>
</dbReference>
<dbReference type="SMART" id="SM00525">
    <property type="entry name" value="FES"/>
    <property type="match status" value="1"/>
</dbReference>
<evidence type="ECO:0000256" key="6">
    <source>
        <dbReference type="ARBA" id="ARBA00023004"/>
    </source>
</evidence>
<dbReference type="InParanoid" id="D1C2P2"/>
<dbReference type="KEGG" id="sti:Sthe_1073"/>
<evidence type="ECO:0000256" key="4">
    <source>
        <dbReference type="ARBA" id="ARBA00022763"/>
    </source>
</evidence>
<dbReference type="AlphaFoldDB" id="D1C2P2"/>
<dbReference type="PIRSF" id="PIRSF001435">
    <property type="entry name" value="Nth"/>
    <property type="match status" value="1"/>
</dbReference>
<dbReference type="Gene3D" id="1.10.340.30">
    <property type="entry name" value="Hypothetical protein, domain 2"/>
    <property type="match status" value="1"/>
</dbReference>
<dbReference type="PANTHER" id="PTHR47203">
    <property type="match status" value="1"/>
</dbReference>
<keyword evidence="4" id="KW-0227">DNA damage</keyword>
<dbReference type="HOGENOM" id="CLU_012862_3_4_0"/>
<dbReference type="InterPro" id="IPR003265">
    <property type="entry name" value="HhH-GPD_domain"/>
</dbReference>
<dbReference type="EMBL" id="CP001823">
    <property type="protein sequence ID" value="ACZ38509.1"/>
    <property type="molecule type" value="Genomic_DNA"/>
</dbReference>
<dbReference type="STRING" id="479434.Sthe_1073"/>
<dbReference type="SUPFAM" id="SSF48150">
    <property type="entry name" value="DNA-glycosylase"/>
    <property type="match status" value="1"/>
</dbReference>
<dbReference type="InterPro" id="IPR023170">
    <property type="entry name" value="HhH_base_excis_C"/>
</dbReference>
<dbReference type="GO" id="GO:0051539">
    <property type="term" value="F:4 iron, 4 sulfur cluster binding"/>
    <property type="evidence" value="ECO:0007669"/>
    <property type="project" value="InterPro"/>
</dbReference>
<sequence length="247" mass="26802">MGTMEYRETAQASLDGSDRRKRAAEITRRLRVAHGVGPLQPSGTPVEELVQTILSQHTSDVNSARAYAELRQRFPTWDEVVAAPVEEVADAIRSGGLARQKAPRIQAALAAALNSGEDPPLASLFTLPLPEAKRRLTSLPGIGPKTAACVLLFACGRPALPVDTHVYRVSRRVGLIDQGVSEAAAHDRLEPLLKPDEVYPFHVGLIRHGRRVCKATRPRCDECCISDLCDYYQAGCQSSRQEAAAGT</sequence>
<keyword evidence="12" id="KW-0456">Lyase</keyword>
<evidence type="ECO:0000256" key="7">
    <source>
        <dbReference type="ARBA" id="ARBA00023014"/>
    </source>
</evidence>
<evidence type="ECO:0000313" key="13">
    <source>
        <dbReference type="Proteomes" id="UP000002027"/>
    </source>
</evidence>
<gene>
    <name evidence="12" type="ordered locus">Sthe_1073</name>
</gene>
<dbReference type="InterPro" id="IPR003651">
    <property type="entry name" value="Endonuclease3_FeS-loop_motif"/>
</dbReference>
<comment type="cofactor">
    <cofactor evidence="1">
        <name>[4Fe-4S] cluster</name>
        <dbReference type="ChEBI" id="CHEBI:49883"/>
    </cofactor>
</comment>
<keyword evidence="13" id="KW-1185">Reference proteome</keyword>
<dbReference type="EC" id="4.2.99.18" evidence="12"/>
<dbReference type="PROSITE" id="PS00764">
    <property type="entry name" value="ENDONUCLEASE_III_1"/>
    <property type="match status" value="1"/>
</dbReference>
<feature type="region of interest" description="Disordered" evidence="10">
    <location>
        <begin position="1"/>
        <end position="21"/>
    </location>
</feature>
<proteinExistence type="inferred from homology"/>
<dbReference type="InterPro" id="IPR011257">
    <property type="entry name" value="DNA_glycosylase"/>
</dbReference>
<evidence type="ECO:0000256" key="8">
    <source>
        <dbReference type="ARBA" id="ARBA00023204"/>
    </source>
</evidence>
<dbReference type="GO" id="GO:0006284">
    <property type="term" value="P:base-excision repair"/>
    <property type="evidence" value="ECO:0007669"/>
    <property type="project" value="InterPro"/>
</dbReference>
<evidence type="ECO:0000259" key="11">
    <source>
        <dbReference type="SMART" id="SM00478"/>
    </source>
</evidence>
<evidence type="ECO:0000256" key="10">
    <source>
        <dbReference type="SAM" id="MobiDB-lite"/>
    </source>
</evidence>
<evidence type="ECO:0000313" key="12">
    <source>
        <dbReference type="EMBL" id="ACZ38509.1"/>
    </source>
</evidence>
<evidence type="ECO:0000256" key="9">
    <source>
        <dbReference type="ARBA" id="ARBA00023295"/>
    </source>
</evidence>
<dbReference type="GO" id="GO:0016798">
    <property type="term" value="F:hydrolase activity, acting on glycosyl bonds"/>
    <property type="evidence" value="ECO:0007669"/>
    <property type="project" value="UniProtKB-KW"/>
</dbReference>
<reference evidence="12 13" key="2">
    <citation type="journal article" date="2010" name="Stand. Genomic Sci.">
        <title>Complete genome sequence of Desulfohalobium retbaense type strain (HR(100)).</title>
        <authorList>
            <person name="Spring S."/>
            <person name="Nolan M."/>
            <person name="Lapidus A."/>
            <person name="Glavina Del Rio T."/>
            <person name="Copeland A."/>
            <person name="Tice H."/>
            <person name="Cheng J.F."/>
            <person name="Lucas S."/>
            <person name="Land M."/>
            <person name="Chen F."/>
            <person name="Bruce D."/>
            <person name="Goodwin L."/>
            <person name="Pitluck S."/>
            <person name="Ivanova N."/>
            <person name="Mavromatis K."/>
            <person name="Mikhailova N."/>
            <person name="Pati A."/>
            <person name="Chen A."/>
            <person name="Palaniappan K."/>
            <person name="Hauser L."/>
            <person name="Chang Y.J."/>
            <person name="Jeffries C.D."/>
            <person name="Munk C."/>
            <person name="Kiss H."/>
            <person name="Chain P."/>
            <person name="Han C."/>
            <person name="Brettin T."/>
            <person name="Detter J.C."/>
            <person name="Schuler E."/>
            <person name="Goker M."/>
            <person name="Rohde M."/>
            <person name="Bristow J."/>
            <person name="Eisen J.A."/>
            <person name="Markowitz V."/>
            <person name="Hugenholtz P."/>
            <person name="Kyrpides N.C."/>
            <person name="Klenk H.P."/>
        </authorList>
    </citation>
    <scope>NUCLEOTIDE SEQUENCE [LARGE SCALE GENOMIC DNA]</scope>
    <source>
        <strain evidence="13">ATCC 49802 / DSM 20745 / S 6022</strain>
    </source>
</reference>
<protein>
    <submittedName>
        <fullName evidence="12">DNA-(Apurinic or apyrimidinic site) lyase</fullName>
        <ecNumber evidence="12">4.2.99.18</ecNumber>
    </submittedName>
</protein>
<accession>D1C2P2</accession>
<dbReference type="SMART" id="SM00478">
    <property type="entry name" value="ENDO3c"/>
    <property type="match status" value="1"/>
</dbReference>
<dbReference type="eggNOG" id="COG0177">
    <property type="taxonomic scope" value="Bacteria"/>
</dbReference>
<name>D1C2P2_SPHTD</name>
<dbReference type="PANTHER" id="PTHR47203:SF1">
    <property type="entry name" value="HYPOTHETICAL BASE EXCISION DNA REPAIR PROTEIN (EUROFUNG)"/>
    <property type="match status" value="1"/>
</dbReference>
<organism evidence="12 13">
    <name type="scientific">Sphaerobacter thermophilus (strain ATCC 49802 / DSM 20745 / KCCM 41009 / NCIMB 13125 / S 6022)</name>
    <dbReference type="NCBI Taxonomy" id="479434"/>
    <lineage>
        <taxon>Bacteria</taxon>
        <taxon>Pseudomonadati</taxon>
        <taxon>Thermomicrobiota</taxon>
        <taxon>Thermomicrobia</taxon>
        <taxon>Sphaerobacterales</taxon>
        <taxon>Sphaerobacterineae</taxon>
        <taxon>Sphaerobacteraceae</taxon>
        <taxon>Sphaerobacter</taxon>
    </lineage>
</organism>
<keyword evidence="9" id="KW-0326">Glycosidase</keyword>
<dbReference type="InterPro" id="IPR004035">
    <property type="entry name" value="Endouclease-III_FeS-bd_BS"/>
</dbReference>
<keyword evidence="8" id="KW-0234">DNA repair</keyword>
<evidence type="ECO:0000256" key="5">
    <source>
        <dbReference type="ARBA" id="ARBA00022801"/>
    </source>
</evidence>
<dbReference type="Pfam" id="PF00730">
    <property type="entry name" value="HhH-GPD"/>
    <property type="match status" value="1"/>
</dbReference>
<dbReference type="Gene3D" id="1.10.1670.10">
    <property type="entry name" value="Helix-hairpin-Helix base-excision DNA repair enzymes (C-terminal)"/>
    <property type="match status" value="1"/>
</dbReference>
<keyword evidence="7" id="KW-0411">Iron-sulfur</keyword>
<evidence type="ECO:0000256" key="3">
    <source>
        <dbReference type="ARBA" id="ARBA00022723"/>
    </source>
</evidence>
<dbReference type="Proteomes" id="UP000002027">
    <property type="component" value="Chromosome 1"/>
</dbReference>
<comment type="similarity">
    <text evidence="2">Belongs to the Nth/MutY family.</text>
</comment>
<dbReference type="CDD" id="cd00056">
    <property type="entry name" value="ENDO3c"/>
    <property type="match status" value="1"/>
</dbReference>